<accession>A0A6G0VUJ4</accession>
<comment type="caution">
    <text evidence="1">The sequence shown here is derived from an EMBL/GenBank/DDBJ whole genome shotgun (WGS) entry which is preliminary data.</text>
</comment>
<keyword evidence="2" id="KW-1185">Reference proteome</keyword>
<reference evidence="1 2" key="1">
    <citation type="submission" date="2019-08" db="EMBL/GenBank/DDBJ databases">
        <title>Whole genome of Aphis craccivora.</title>
        <authorList>
            <person name="Voronova N.V."/>
            <person name="Shulinski R.S."/>
            <person name="Bandarenka Y.V."/>
            <person name="Zhorov D.G."/>
            <person name="Warner D."/>
        </authorList>
    </citation>
    <scope>NUCLEOTIDE SEQUENCE [LARGE SCALE GENOMIC DNA]</scope>
    <source>
        <strain evidence="1">180601</strain>
        <tissue evidence="1">Whole Body</tissue>
    </source>
</reference>
<feature type="non-terminal residue" evidence="1">
    <location>
        <position position="52"/>
    </location>
</feature>
<sequence>CNPETQNPTENLQSREFKITLQTLQSRSETIISMSTPNLKEEEMLDTYTDLG</sequence>
<dbReference type="AlphaFoldDB" id="A0A6G0VUJ4"/>
<evidence type="ECO:0000313" key="2">
    <source>
        <dbReference type="Proteomes" id="UP000478052"/>
    </source>
</evidence>
<organism evidence="1 2">
    <name type="scientific">Aphis craccivora</name>
    <name type="common">Cowpea aphid</name>
    <dbReference type="NCBI Taxonomy" id="307492"/>
    <lineage>
        <taxon>Eukaryota</taxon>
        <taxon>Metazoa</taxon>
        <taxon>Ecdysozoa</taxon>
        <taxon>Arthropoda</taxon>
        <taxon>Hexapoda</taxon>
        <taxon>Insecta</taxon>
        <taxon>Pterygota</taxon>
        <taxon>Neoptera</taxon>
        <taxon>Paraneoptera</taxon>
        <taxon>Hemiptera</taxon>
        <taxon>Sternorrhyncha</taxon>
        <taxon>Aphidomorpha</taxon>
        <taxon>Aphidoidea</taxon>
        <taxon>Aphididae</taxon>
        <taxon>Aphidini</taxon>
        <taxon>Aphis</taxon>
        <taxon>Aphis</taxon>
    </lineage>
</organism>
<name>A0A6G0VUJ4_APHCR</name>
<dbReference type="EMBL" id="VUJU01011665">
    <property type="protein sequence ID" value="KAF0710414.1"/>
    <property type="molecule type" value="Genomic_DNA"/>
</dbReference>
<protein>
    <submittedName>
        <fullName evidence="1">Retrovirus-related Pol polyprotein</fullName>
    </submittedName>
</protein>
<gene>
    <name evidence="1" type="ORF">FWK35_00028591</name>
</gene>
<dbReference type="Proteomes" id="UP000478052">
    <property type="component" value="Unassembled WGS sequence"/>
</dbReference>
<proteinExistence type="predicted"/>
<feature type="non-terminal residue" evidence="1">
    <location>
        <position position="1"/>
    </location>
</feature>
<evidence type="ECO:0000313" key="1">
    <source>
        <dbReference type="EMBL" id="KAF0710414.1"/>
    </source>
</evidence>